<dbReference type="AlphaFoldDB" id="A0AAQ1RWJ8"/>
<dbReference type="Proteomes" id="UP000474718">
    <property type="component" value="Unassembled WGS sequence"/>
</dbReference>
<dbReference type="InterPro" id="IPR011330">
    <property type="entry name" value="Glyco_hydro/deAcase_b/a-brl"/>
</dbReference>
<proteinExistence type="predicted"/>
<dbReference type="PROSITE" id="PS51677">
    <property type="entry name" value="NODB"/>
    <property type="match status" value="1"/>
</dbReference>
<dbReference type="PANTHER" id="PTHR47561">
    <property type="entry name" value="POLYSACCHARIDE DEACETYLASE FAMILY PROTEIN (AFU_ORTHOLOGUE AFUA_6G05030)"/>
    <property type="match status" value="1"/>
</dbReference>
<dbReference type="GO" id="GO:0016810">
    <property type="term" value="F:hydrolase activity, acting on carbon-nitrogen (but not peptide) bonds"/>
    <property type="evidence" value="ECO:0007669"/>
    <property type="project" value="InterPro"/>
</dbReference>
<evidence type="ECO:0000313" key="3">
    <source>
        <dbReference type="EMBL" id="SHG34360.1"/>
    </source>
</evidence>
<dbReference type="InterPro" id="IPR002509">
    <property type="entry name" value="NODB_dom"/>
</dbReference>
<protein>
    <submittedName>
        <fullName evidence="3">Peptidoglycan/xylan/chitin deacetylase, PgdA/CDA1 family</fullName>
    </submittedName>
    <submittedName>
        <fullName evidence="2">Polysaccharide deacetylase family protein</fullName>
    </submittedName>
</protein>
<dbReference type="Proteomes" id="UP000184089">
    <property type="component" value="Unassembled WGS sequence"/>
</dbReference>
<sequence>MYTETMTWPQGKRCAALITVNLDAEYFWLQLDPAAKEMPKTLSMGQYGMLRGVDRLLDVLARYQIKATFFCPGKVAEEYPDKLRQIAAAGHEIGCHGYEHENLSLFSAQEQRRRLARAVAAIEAVSGRPCRGFRAPEGDLTLETLAIAKELGMVYSSDLFDDDRPYYLPLAQPGEEILEIPMQWANFDFPYLAFNYRPAFPFGQGRVSNYTNMLSNWKDEFLGHYNHGLCYVMQLDPQTIGNPGRTAVLEEFFDYATAMEGVWFATGSELHAYCEEALKQ</sequence>
<reference evidence="2 5" key="3">
    <citation type="journal article" date="2019" name="Nat. Med.">
        <title>A library of human gut bacterial isolates paired with longitudinal multiomics data enables mechanistic microbiome research.</title>
        <authorList>
            <person name="Poyet M."/>
            <person name="Groussin M."/>
            <person name="Gibbons S.M."/>
            <person name="Avila-Pacheco J."/>
            <person name="Jiang X."/>
            <person name="Kearney S.M."/>
            <person name="Perrotta A.R."/>
            <person name="Berdy B."/>
            <person name="Zhao S."/>
            <person name="Lieberman T.D."/>
            <person name="Swanson P.K."/>
            <person name="Smith M."/>
            <person name="Roesemann S."/>
            <person name="Alexander J.E."/>
            <person name="Rich S.A."/>
            <person name="Livny J."/>
            <person name="Vlamakis H."/>
            <person name="Clish C."/>
            <person name="Bullock K."/>
            <person name="Deik A."/>
            <person name="Scott J."/>
            <person name="Pierce K.A."/>
            <person name="Xavier R.J."/>
            <person name="Alm E.J."/>
        </authorList>
    </citation>
    <scope>NUCLEOTIDE SEQUENCE [LARGE SCALE GENOMIC DNA]</scope>
    <source>
        <strain evidence="2 5">BIOML-A2</strain>
    </source>
</reference>
<dbReference type="InterPro" id="IPR037950">
    <property type="entry name" value="PgdA-like"/>
</dbReference>
<dbReference type="SUPFAM" id="SSF88713">
    <property type="entry name" value="Glycoside hydrolase/deacetylase"/>
    <property type="match status" value="1"/>
</dbReference>
<name>A0AAQ1RWJ8_9FIRM</name>
<feature type="domain" description="NodB homology" evidence="1">
    <location>
        <begin position="39"/>
        <end position="265"/>
    </location>
</feature>
<dbReference type="RefSeq" id="WP_021658131.1">
    <property type="nucleotide sequence ID" value="NZ_FQVY01000003.1"/>
</dbReference>
<accession>A0AAQ1RWJ8</accession>
<dbReference type="CDD" id="cd10938">
    <property type="entry name" value="CE4_HpPgdA_like"/>
    <property type="match status" value="1"/>
</dbReference>
<dbReference type="Pfam" id="PF01522">
    <property type="entry name" value="Polysacc_deac_1"/>
    <property type="match status" value="1"/>
</dbReference>
<evidence type="ECO:0000313" key="5">
    <source>
        <dbReference type="Proteomes" id="UP000474718"/>
    </source>
</evidence>
<evidence type="ECO:0000313" key="4">
    <source>
        <dbReference type="Proteomes" id="UP000184089"/>
    </source>
</evidence>
<organism evidence="3 4">
    <name type="scientific">Bittarella massiliensis</name>
    <name type="common">ex Durand et al. 2017</name>
    <dbReference type="NCBI Taxonomy" id="1720313"/>
    <lineage>
        <taxon>Bacteria</taxon>
        <taxon>Bacillati</taxon>
        <taxon>Bacillota</taxon>
        <taxon>Clostridia</taxon>
        <taxon>Eubacteriales</taxon>
        <taxon>Oscillospiraceae</taxon>
        <taxon>Bittarella (ex Durand et al. 2017)</taxon>
    </lineage>
</organism>
<dbReference type="PANTHER" id="PTHR47561:SF1">
    <property type="entry name" value="POLYSACCHARIDE DEACETYLASE FAMILY PROTEIN (AFU_ORTHOLOGUE AFUA_6G05030)"/>
    <property type="match status" value="1"/>
</dbReference>
<gene>
    <name evidence="2" type="ORF">GT747_11975</name>
    <name evidence="3" type="ORF">SAMN05444424_2181</name>
</gene>
<keyword evidence="5" id="KW-1185">Reference proteome</keyword>
<dbReference type="EMBL" id="WWVX01000008">
    <property type="protein sequence ID" value="MZL70470.1"/>
    <property type="molecule type" value="Genomic_DNA"/>
</dbReference>
<comment type="caution">
    <text evidence="3">The sequence shown here is derived from an EMBL/GenBank/DDBJ whole genome shotgun (WGS) entry which is preliminary data.</text>
</comment>
<reference evidence="4" key="2">
    <citation type="submission" date="2016-11" db="EMBL/GenBank/DDBJ databases">
        <authorList>
            <person name="Jaros S."/>
            <person name="Januszkiewicz K."/>
            <person name="Wedrychowicz H."/>
        </authorList>
    </citation>
    <scope>NUCLEOTIDE SEQUENCE [LARGE SCALE GENOMIC DNA]</scope>
    <source>
        <strain evidence="4">DSM 4029</strain>
    </source>
</reference>
<dbReference type="Gene3D" id="3.20.20.370">
    <property type="entry name" value="Glycoside hydrolase/deacetylase"/>
    <property type="match status" value="1"/>
</dbReference>
<evidence type="ECO:0000313" key="2">
    <source>
        <dbReference type="EMBL" id="MZL70470.1"/>
    </source>
</evidence>
<reference evidence="3" key="1">
    <citation type="submission" date="2016-11" db="EMBL/GenBank/DDBJ databases">
        <authorList>
            <person name="Varghese N."/>
            <person name="Submissions S."/>
        </authorList>
    </citation>
    <scope>NUCLEOTIDE SEQUENCE</scope>
    <source>
        <strain evidence="3">DSM 4029</strain>
    </source>
</reference>
<evidence type="ECO:0000259" key="1">
    <source>
        <dbReference type="PROSITE" id="PS51677"/>
    </source>
</evidence>
<dbReference type="GO" id="GO:0005975">
    <property type="term" value="P:carbohydrate metabolic process"/>
    <property type="evidence" value="ECO:0007669"/>
    <property type="project" value="InterPro"/>
</dbReference>
<dbReference type="EMBL" id="FQVY01000003">
    <property type="protein sequence ID" value="SHG34360.1"/>
    <property type="molecule type" value="Genomic_DNA"/>
</dbReference>